<reference evidence="1 2" key="1">
    <citation type="journal article" date="2018" name="Front. Plant Sci.">
        <title>Red Clover (Trifolium pratense) and Zigzag Clover (T. medium) - A Picture of Genomic Similarities and Differences.</title>
        <authorList>
            <person name="Dluhosova J."/>
            <person name="Istvanek J."/>
            <person name="Nedelnik J."/>
            <person name="Repkova J."/>
        </authorList>
    </citation>
    <scope>NUCLEOTIDE SEQUENCE [LARGE SCALE GENOMIC DNA]</scope>
    <source>
        <strain evidence="2">cv. 10/8</strain>
        <tissue evidence="1">Leaf</tissue>
    </source>
</reference>
<evidence type="ECO:0000313" key="1">
    <source>
        <dbReference type="EMBL" id="MCI70369.1"/>
    </source>
</evidence>
<dbReference type="EMBL" id="LXQA010774554">
    <property type="protein sequence ID" value="MCI70369.1"/>
    <property type="molecule type" value="Genomic_DNA"/>
</dbReference>
<dbReference type="AlphaFoldDB" id="A0A392UA34"/>
<protein>
    <submittedName>
        <fullName evidence="1">Uncharacterized protein</fullName>
    </submittedName>
</protein>
<dbReference type="Proteomes" id="UP000265520">
    <property type="component" value="Unassembled WGS sequence"/>
</dbReference>
<organism evidence="1 2">
    <name type="scientific">Trifolium medium</name>
    <dbReference type="NCBI Taxonomy" id="97028"/>
    <lineage>
        <taxon>Eukaryota</taxon>
        <taxon>Viridiplantae</taxon>
        <taxon>Streptophyta</taxon>
        <taxon>Embryophyta</taxon>
        <taxon>Tracheophyta</taxon>
        <taxon>Spermatophyta</taxon>
        <taxon>Magnoliopsida</taxon>
        <taxon>eudicotyledons</taxon>
        <taxon>Gunneridae</taxon>
        <taxon>Pentapetalae</taxon>
        <taxon>rosids</taxon>
        <taxon>fabids</taxon>
        <taxon>Fabales</taxon>
        <taxon>Fabaceae</taxon>
        <taxon>Papilionoideae</taxon>
        <taxon>50 kb inversion clade</taxon>
        <taxon>NPAAA clade</taxon>
        <taxon>Hologalegina</taxon>
        <taxon>IRL clade</taxon>
        <taxon>Trifolieae</taxon>
        <taxon>Trifolium</taxon>
    </lineage>
</organism>
<name>A0A392UA34_9FABA</name>
<feature type="non-terminal residue" evidence="1">
    <location>
        <position position="68"/>
    </location>
</feature>
<evidence type="ECO:0000313" key="2">
    <source>
        <dbReference type="Proteomes" id="UP000265520"/>
    </source>
</evidence>
<proteinExistence type="predicted"/>
<keyword evidence="2" id="KW-1185">Reference proteome</keyword>
<comment type="caution">
    <text evidence="1">The sequence shown here is derived from an EMBL/GenBank/DDBJ whole genome shotgun (WGS) entry which is preliminary data.</text>
</comment>
<accession>A0A392UA34</accession>
<sequence length="68" mass="7372">MLIYLQNPLNLPPGSLPVLWACKNGGGYVVALKFCNLCLFIVVLETEPRPASKLSFTSGFACTCPTRP</sequence>